<dbReference type="OrthoDB" id="18006at2157"/>
<feature type="transmembrane region" description="Helical" evidence="6">
    <location>
        <begin position="35"/>
        <end position="54"/>
    </location>
</feature>
<accession>A0A7M1URR5</accession>
<evidence type="ECO:0000256" key="1">
    <source>
        <dbReference type="ARBA" id="ARBA00004651"/>
    </source>
</evidence>
<proteinExistence type="predicted"/>
<dbReference type="PANTHER" id="PTHR34583:SF2">
    <property type="entry name" value="ANTIPORTER SUBUNIT MNHC2-RELATED"/>
    <property type="match status" value="1"/>
</dbReference>
<dbReference type="AlphaFoldDB" id="A0A7M1URR5"/>
<evidence type="ECO:0000313" key="8">
    <source>
        <dbReference type="Proteomes" id="UP000593766"/>
    </source>
</evidence>
<dbReference type="Proteomes" id="UP000593766">
    <property type="component" value="Chromosome"/>
</dbReference>
<keyword evidence="4 6" id="KW-1133">Transmembrane helix</keyword>
<gene>
    <name evidence="7" type="ORF">IMZ38_02915</name>
</gene>
<dbReference type="RefSeq" id="WP_193436677.1">
    <property type="nucleotide sequence ID" value="NZ_CP063144.1"/>
</dbReference>
<dbReference type="GO" id="GO:0005886">
    <property type="term" value="C:plasma membrane"/>
    <property type="evidence" value="ECO:0007669"/>
    <property type="project" value="UniProtKB-SubCell"/>
</dbReference>
<dbReference type="InterPro" id="IPR050601">
    <property type="entry name" value="CPA3_antiporter_subunitC"/>
</dbReference>
<dbReference type="Pfam" id="PF00420">
    <property type="entry name" value="Oxidored_q2"/>
    <property type="match status" value="1"/>
</dbReference>
<dbReference type="Gene3D" id="1.10.287.3510">
    <property type="match status" value="1"/>
</dbReference>
<evidence type="ECO:0000313" key="7">
    <source>
        <dbReference type="EMBL" id="QOR94881.1"/>
    </source>
</evidence>
<dbReference type="GeneID" id="59454335"/>
<evidence type="ECO:0000256" key="4">
    <source>
        <dbReference type="ARBA" id="ARBA00022989"/>
    </source>
</evidence>
<feature type="transmembrane region" description="Helical" evidence="6">
    <location>
        <begin position="94"/>
        <end position="118"/>
    </location>
</feature>
<evidence type="ECO:0000256" key="6">
    <source>
        <dbReference type="SAM" id="Phobius"/>
    </source>
</evidence>
<comment type="subcellular location">
    <subcellularLocation>
        <location evidence="1">Cell membrane</location>
        <topology evidence="1">Multi-pass membrane protein</topology>
    </subcellularLocation>
</comment>
<keyword evidence="2" id="KW-1003">Cell membrane</keyword>
<evidence type="ECO:0000256" key="5">
    <source>
        <dbReference type="ARBA" id="ARBA00023136"/>
    </source>
</evidence>
<protein>
    <submittedName>
        <fullName evidence="7">NADH-quinone oxidoreductase subunit K</fullName>
    </submittedName>
</protein>
<reference evidence="7 8" key="1">
    <citation type="submission" date="2020-10" db="EMBL/GenBank/DDBJ databases">
        <title>Complete genome sequence of Thermosphaera aggregans strain 3507.</title>
        <authorList>
            <person name="Zayulina K.S."/>
            <person name="Elcheninov A.G."/>
            <person name="Toshchakov S.V."/>
            <person name="Kublanov I.V."/>
            <person name="Kochetkova T.V."/>
        </authorList>
    </citation>
    <scope>NUCLEOTIDE SEQUENCE [LARGE SCALE GENOMIC DNA]</scope>
    <source>
        <strain evidence="7 8">3507</strain>
    </source>
</reference>
<dbReference type="KEGG" id="tcs:IMZ38_02915"/>
<organism evidence="7 8">
    <name type="scientific">Thermosphaera chiliense</name>
    <dbReference type="NCBI Taxonomy" id="3402707"/>
    <lineage>
        <taxon>Archaea</taxon>
        <taxon>Thermoproteota</taxon>
        <taxon>Thermoprotei</taxon>
        <taxon>Desulfurococcales</taxon>
        <taxon>Desulfurococcaceae</taxon>
        <taxon>Thermosphaera</taxon>
    </lineage>
</organism>
<dbReference type="EMBL" id="CP063144">
    <property type="protein sequence ID" value="QOR94881.1"/>
    <property type="molecule type" value="Genomic_DNA"/>
</dbReference>
<dbReference type="InterPro" id="IPR039428">
    <property type="entry name" value="NUOK/Mnh_C1-like"/>
</dbReference>
<evidence type="ECO:0000256" key="3">
    <source>
        <dbReference type="ARBA" id="ARBA00022692"/>
    </source>
</evidence>
<evidence type="ECO:0000256" key="2">
    <source>
        <dbReference type="ARBA" id="ARBA00022475"/>
    </source>
</evidence>
<name>A0A7M1URR5_9CREN</name>
<dbReference type="PANTHER" id="PTHR34583">
    <property type="entry name" value="ANTIPORTER SUBUNIT MNHC2-RELATED"/>
    <property type="match status" value="1"/>
</dbReference>
<keyword evidence="8" id="KW-1185">Reference proteome</keyword>
<keyword evidence="3 6" id="KW-0812">Transmembrane</keyword>
<sequence length="136" mass="14584">MIEEALWYYIGFTLTLTIGFSIYGIASRPHLVKKMALFTILGDAIYVLLVYLGYTLSSTTPPVYPGGSLENPVFPEAGQISMFSAGSVDPVPQVLIVTAIVIGLSVLLLLAAISIRIAREYGSLITTKLKEVESGG</sequence>
<keyword evidence="5 6" id="KW-0472">Membrane</keyword>
<feature type="transmembrane region" description="Helical" evidence="6">
    <location>
        <begin position="6"/>
        <end position="26"/>
    </location>
</feature>